<gene>
    <name evidence="2" type="ORF">MGWOODY_Tha1142</name>
</gene>
<evidence type="ECO:0000259" key="1">
    <source>
        <dbReference type="Pfam" id="PF12633"/>
    </source>
</evidence>
<dbReference type="InterPro" id="IPR000274">
    <property type="entry name" value="Adenylate_cyclase_1"/>
</dbReference>
<evidence type="ECO:0000313" key="2">
    <source>
        <dbReference type="EMBL" id="CUS42764.1"/>
    </source>
</evidence>
<feature type="domain" description="Adenylate cyclase class-I N-terminal" evidence="1">
    <location>
        <begin position="15"/>
        <end position="206"/>
    </location>
</feature>
<dbReference type="AlphaFoldDB" id="A0A160THA0"/>
<sequence length="917" mass="106374">MVKHDTLPSNTAILRWRDAFLALNQERLDATRSQMTKRQQAVIDVLAVLLHVNHPRLPGFVTADTPCGVRGFTPSIAQRSALHTLARGVQLPRDPAHRSIHALYLMGSLGSVAQSSSSDLDVWVCHDELLRPQHLAALRQKCDLIEQWAAQQNCEVHFFLMNLTEFRQGQSRSADGEDCGSTQHLLLLDEFYRSALWLAGACPRWWAIPLSEETRADSYWQRLVDNHIVSVDQWLDVGSIATIPAAEFVGAGLWQLNKGLANPYKSLLKLLLTRHYASQYPRIRPLCWDLKEQVQNGGANFKNCDAYRLMLGRIQQQLQQEGNAQRVELVRRAFYYKADLPLTELNKGQRDGWRAQELLALTSEWGWDQNQLIALDQRQHWSPQTVSRERNALVSEMLSSYRYLAIFSQRYASRIHIQPRDLKVLGNRLTAAFETRPGKIIQINPGIRSELEQEKITLNLKNSHWQLYPGPWRPNDNQAPLRQSESLVELLAFARYNGLLHDYTQIALYPQHNSLTQYELRELLGVMKQLPSPKLNNSALTTEAYPLALHIFVNAGVDPQHQLSRRGMQKISNRDDSLGYSSTRENLVHTADVLSINSWGEWQVSRYEGHSAIADILAQMLTHRELARQQGWPEWYVHCHCVSRAIAIRERVTELLTDVTTHFSQPQPSPYLLQIGADYHLLEIRQRKLHIEHAESPQALLTLLARPRKRYQTWQLDRHALPDSPLRLILEESRSGIWQVYYWRDKDYIFVYVCDERGALFFQQWPESDLRQWLIPLLRFMYRLDQRWQYSQNRVQARPIKLAELKLKPLSYEFECERRRMPDDVQLPAAIDLHAVIDNQRHMTFYCNGQEFRQSMYGDQLFSNVANHVRELRHNAAAYDCRLTDLILADNEQLVAHLTVRQRLEKRLSETLISTPI</sequence>
<dbReference type="Pfam" id="PF01295">
    <property type="entry name" value="Adenylate_cycl"/>
    <property type="match status" value="1"/>
</dbReference>
<dbReference type="PIRSF" id="PIRSF001444">
    <property type="entry name" value="Adenylate_cycl"/>
    <property type="match status" value="1"/>
</dbReference>
<dbReference type="InterPro" id="IPR024685">
    <property type="entry name" value="Adenylate_cyclase_1_N"/>
</dbReference>
<organism evidence="2">
    <name type="scientific">hydrothermal vent metagenome</name>
    <dbReference type="NCBI Taxonomy" id="652676"/>
    <lineage>
        <taxon>unclassified sequences</taxon>
        <taxon>metagenomes</taxon>
        <taxon>ecological metagenomes</taxon>
    </lineage>
</organism>
<dbReference type="EC" id="4.6.1.1" evidence="2"/>
<dbReference type="PANTHER" id="PTHR38760:SF1">
    <property type="entry name" value="ADENYLATE CYCLASE"/>
    <property type="match status" value="1"/>
</dbReference>
<dbReference type="EMBL" id="CZQC01000070">
    <property type="protein sequence ID" value="CUS42764.1"/>
    <property type="molecule type" value="Genomic_DNA"/>
</dbReference>
<dbReference type="GO" id="GO:0006171">
    <property type="term" value="P:cAMP biosynthetic process"/>
    <property type="evidence" value="ECO:0007669"/>
    <property type="project" value="InterPro"/>
</dbReference>
<protein>
    <submittedName>
        <fullName evidence="2">Adenylate cyclase</fullName>
        <ecNumber evidence="2">4.6.1.1</ecNumber>
    </submittedName>
</protein>
<dbReference type="PANTHER" id="PTHR38760">
    <property type="entry name" value="ADENYLATE CYCLASE"/>
    <property type="match status" value="1"/>
</dbReference>
<name>A0A160THA0_9ZZZZ</name>
<reference evidence="2" key="1">
    <citation type="submission" date="2015-10" db="EMBL/GenBank/DDBJ databases">
        <authorList>
            <person name="Gilbert D.G."/>
        </authorList>
    </citation>
    <scope>NUCLEOTIDE SEQUENCE</scope>
</reference>
<proteinExistence type="predicted"/>
<dbReference type="GO" id="GO:0004016">
    <property type="term" value="F:adenylate cyclase activity"/>
    <property type="evidence" value="ECO:0007669"/>
    <property type="project" value="UniProtKB-EC"/>
</dbReference>
<keyword evidence="2" id="KW-0456">Lyase</keyword>
<accession>A0A160THA0</accession>
<dbReference type="Pfam" id="PF12633">
    <property type="entry name" value="Adenyl_cycl_N"/>
    <property type="match status" value="1"/>
</dbReference>